<proteinExistence type="predicted"/>
<organism evidence="1 2">
    <name type="scientific">Mycoplasma phocimorsus</name>
    <dbReference type="NCBI Taxonomy" id="3045839"/>
    <lineage>
        <taxon>Bacteria</taxon>
        <taxon>Bacillati</taxon>
        <taxon>Mycoplasmatota</taxon>
        <taxon>Mollicutes</taxon>
        <taxon>Mycoplasmataceae</taxon>
        <taxon>Mycoplasma</taxon>
    </lineage>
</organism>
<protein>
    <submittedName>
        <fullName evidence="1">Uncharacterized protein</fullName>
    </submittedName>
</protein>
<name>A0AAJ1PTK9_9MOLU</name>
<keyword evidence="2" id="KW-1185">Reference proteome</keyword>
<reference evidence="1" key="1">
    <citation type="submission" date="2023-05" db="EMBL/GenBank/DDBJ databases">
        <title>Mycoplasma phocimorsus sp. nov., isolated from Scandinavian patients with seal finger or septic arthritis after contact with seals.</title>
        <authorList>
            <person name="Skafte-Holm A."/>
            <person name="Pedersen T.R."/>
            <person name="Froelund M."/>
            <person name="Stegger M."/>
            <person name="Qvortrup K."/>
            <person name="Michaels D.L."/>
            <person name="Brown D.R."/>
            <person name="Jensen J.S."/>
        </authorList>
    </citation>
    <scope>NUCLEOTIDE SEQUENCE</scope>
    <source>
        <strain evidence="1">M5725</strain>
    </source>
</reference>
<gene>
    <name evidence="1" type="ORF">QLQ80_00680</name>
</gene>
<dbReference type="RefSeq" id="WP_283827134.1">
    <property type="nucleotide sequence ID" value="NZ_JASDDP010000008.1"/>
</dbReference>
<dbReference type="NCBIfam" id="NF045960">
    <property type="entry name" value="MHO_1580_fam"/>
    <property type="match status" value="1"/>
</dbReference>
<accession>A0AAJ1PTK9</accession>
<evidence type="ECO:0000313" key="1">
    <source>
        <dbReference type="EMBL" id="MDJ1645606.1"/>
    </source>
</evidence>
<dbReference type="EMBL" id="JASDDP010000008">
    <property type="protein sequence ID" value="MDJ1645606.1"/>
    <property type="molecule type" value="Genomic_DNA"/>
</dbReference>
<evidence type="ECO:0000313" key="2">
    <source>
        <dbReference type="Proteomes" id="UP001224428"/>
    </source>
</evidence>
<dbReference type="Proteomes" id="UP001224428">
    <property type="component" value="Unassembled WGS sequence"/>
</dbReference>
<comment type="caution">
    <text evidence="1">The sequence shown here is derived from an EMBL/GenBank/DDBJ whole genome shotgun (WGS) entry which is preliminary data.</text>
</comment>
<sequence length="399" mass="47096">MIANYAVVEKVEKSPELVEEFTGRIDSKGMDKNEYFNIEINPKTREFYIDMLIIDRYKKIVDHNFGIKVFINRTKTFEEQNIKLKQHDSLEGWGTYRITQDKLDFNKWDKVSELVVQIYDLESNNKKERSSFSVINESRMNNYKKDFQIDTTHELKVKVIKTIKIYLYYFMDYYSYPTKDFGYSVVNIAPSFSIENALTNNTEWFSIYTNNENSNSFLKYKLLTKPNMLTNFLINSELANLKDMTQRISAENWIEIGSYKSTKYDYNLKTTVETLDGKNGYIIPYSFSGALTPTLNFDVDIFKNINVYYKIKIDKPLLDKYNGIIKLKTTENNDIKNPNFLNNLYEIQKKEIDAITNNRITMNCLKQKSIFIEKSLISFESSMKNDSKIILEEKKNDKE</sequence>
<dbReference type="AlphaFoldDB" id="A0AAJ1PTK9"/>